<dbReference type="AlphaFoldDB" id="A0A8J5MKA8"/>
<dbReference type="InterPro" id="IPR036378">
    <property type="entry name" value="FAS1_dom_sf"/>
</dbReference>
<dbReference type="SUPFAM" id="SSF82153">
    <property type="entry name" value="FAS1 domain"/>
    <property type="match status" value="2"/>
</dbReference>
<feature type="domain" description="FAS1" evidence="1">
    <location>
        <begin position="115"/>
        <end position="252"/>
    </location>
</feature>
<dbReference type="PROSITE" id="PS50213">
    <property type="entry name" value="FAS1"/>
    <property type="match status" value="2"/>
</dbReference>
<dbReference type="SMART" id="SM00554">
    <property type="entry name" value="FAS1"/>
    <property type="match status" value="2"/>
</dbReference>
<accession>A0A8J5MKA8</accession>
<comment type="caution">
    <text evidence="2">The sequence shown here is derived from an EMBL/GenBank/DDBJ whole genome shotgun (WGS) entry which is preliminary data.</text>
</comment>
<dbReference type="GO" id="GO:0005615">
    <property type="term" value="C:extracellular space"/>
    <property type="evidence" value="ECO:0007669"/>
    <property type="project" value="TreeGrafter"/>
</dbReference>
<dbReference type="Gene3D" id="2.30.180.10">
    <property type="entry name" value="FAS1 domain"/>
    <property type="match status" value="2"/>
</dbReference>
<organism evidence="2 3">
    <name type="scientific">Homarus americanus</name>
    <name type="common">American lobster</name>
    <dbReference type="NCBI Taxonomy" id="6706"/>
    <lineage>
        <taxon>Eukaryota</taxon>
        <taxon>Metazoa</taxon>
        <taxon>Ecdysozoa</taxon>
        <taxon>Arthropoda</taxon>
        <taxon>Crustacea</taxon>
        <taxon>Multicrustacea</taxon>
        <taxon>Malacostraca</taxon>
        <taxon>Eumalacostraca</taxon>
        <taxon>Eucarida</taxon>
        <taxon>Decapoda</taxon>
        <taxon>Pleocyemata</taxon>
        <taxon>Astacidea</taxon>
        <taxon>Nephropoidea</taxon>
        <taxon>Nephropidae</taxon>
        <taxon>Homarus</taxon>
    </lineage>
</organism>
<keyword evidence="3" id="KW-1185">Reference proteome</keyword>
<evidence type="ECO:0000313" key="2">
    <source>
        <dbReference type="EMBL" id="KAG7154564.1"/>
    </source>
</evidence>
<gene>
    <name evidence="2" type="primary">Tgfbi-L3</name>
    <name evidence="2" type="ORF">Hamer_G019982</name>
</gene>
<reference evidence="2" key="1">
    <citation type="journal article" date="2021" name="Sci. Adv.">
        <title>The American lobster genome reveals insights on longevity, neural, and immune adaptations.</title>
        <authorList>
            <person name="Polinski J.M."/>
            <person name="Zimin A.V."/>
            <person name="Clark K.F."/>
            <person name="Kohn A.B."/>
            <person name="Sadowski N."/>
            <person name="Timp W."/>
            <person name="Ptitsyn A."/>
            <person name="Khanna P."/>
            <person name="Romanova D.Y."/>
            <person name="Williams P."/>
            <person name="Greenwood S.J."/>
            <person name="Moroz L.L."/>
            <person name="Walt D.R."/>
            <person name="Bodnar A.G."/>
        </authorList>
    </citation>
    <scope>NUCLEOTIDE SEQUENCE</scope>
    <source>
        <strain evidence="2">GMGI-L3</strain>
    </source>
</reference>
<evidence type="ECO:0000259" key="1">
    <source>
        <dbReference type="PROSITE" id="PS50213"/>
    </source>
</evidence>
<dbReference type="Pfam" id="PF02469">
    <property type="entry name" value="Fasciclin"/>
    <property type="match status" value="2"/>
</dbReference>
<name>A0A8J5MKA8_HOMAM</name>
<evidence type="ECO:0000313" key="3">
    <source>
        <dbReference type="Proteomes" id="UP000747542"/>
    </source>
</evidence>
<dbReference type="PANTHER" id="PTHR10900">
    <property type="entry name" value="PERIOSTIN-RELATED"/>
    <property type="match status" value="1"/>
</dbReference>
<proteinExistence type="predicted"/>
<dbReference type="InterPro" id="IPR050904">
    <property type="entry name" value="Adhesion/Biosynth-related"/>
</dbReference>
<protein>
    <submittedName>
        <fullName evidence="2">Transforming growth factor-beta-induced protein ig-h3-like 3</fullName>
    </submittedName>
</protein>
<dbReference type="Proteomes" id="UP000747542">
    <property type="component" value="Unassembled WGS sequence"/>
</dbReference>
<dbReference type="PANTHER" id="PTHR10900:SF77">
    <property type="entry name" value="FI19380P1"/>
    <property type="match status" value="1"/>
</dbReference>
<sequence>PELTGGFTIFAPSDSAFTLLPRSVVSRLQNNTDKLREVVLFHVIPGVIRIDDLTNNDMLNSASPKGRKLRVNVFRNGGPKDQVVTVNGARIKRHDMLATNGVIHVIDRVLYPMADLSIVDHLSTCETFTGANVAVTGAGLTPVLEQDGPFTVFLPTTDAFAAIDNATVSSFIQNITLLQHVLMYHIVPGAYFSEGLRDGMWLPTLAQEQELQVRITTDGYSNRLAGVGHTARVIKHDIIATNGVIHVIDTVLRPETETPICGHF</sequence>
<dbReference type="FunFam" id="2.30.180.10:FF:000032">
    <property type="entry name" value="Fasciclin domain-containing protein, putative"/>
    <property type="match status" value="2"/>
</dbReference>
<feature type="non-terminal residue" evidence="2">
    <location>
        <position position="1"/>
    </location>
</feature>
<dbReference type="InterPro" id="IPR000782">
    <property type="entry name" value="FAS1_domain"/>
</dbReference>
<feature type="domain" description="FAS1" evidence="1">
    <location>
        <begin position="1"/>
        <end position="110"/>
    </location>
</feature>
<dbReference type="EMBL" id="JAHLQT010044137">
    <property type="protein sequence ID" value="KAG7154564.1"/>
    <property type="molecule type" value="Genomic_DNA"/>
</dbReference>